<feature type="non-terminal residue" evidence="2">
    <location>
        <position position="62"/>
    </location>
</feature>
<dbReference type="AlphaFoldDB" id="A0A6P1BPD8"/>
<feature type="region of interest" description="Disordered" evidence="1">
    <location>
        <begin position="1"/>
        <end position="24"/>
    </location>
</feature>
<evidence type="ECO:0000313" key="2">
    <source>
        <dbReference type="EMBL" id="NEV00199.1"/>
    </source>
</evidence>
<dbReference type="Pfam" id="PF03699">
    <property type="entry name" value="UPF0182"/>
    <property type="match status" value="1"/>
</dbReference>
<dbReference type="InterPro" id="IPR005372">
    <property type="entry name" value="UPF0182"/>
</dbReference>
<sequence length="62" mass="6769">MLSRRLGTMGTMRKNSARASPGSGGGTSVMNPYYIIMRLPGEARAAFFLLVPLAPRRRANMI</sequence>
<accession>A0A6P1BPD8</accession>
<comment type="caution">
    <text evidence="2">The sequence shown here is derived from an EMBL/GenBank/DDBJ whole genome shotgun (WGS) entry which is preliminary data.</text>
</comment>
<evidence type="ECO:0000313" key="3">
    <source>
        <dbReference type="Proteomes" id="UP000468531"/>
    </source>
</evidence>
<dbReference type="GO" id="GO:0016020">
    <property type="term" value="C:membrane"/>
    <property type="evidence" value="ECO:0007669"/>
    <property type="project" value="InterPro"/>
</dbReference>
<dbReference type="EMBL" id="VKHP01000165">
    <property type="protein sequence ID" value="NEV00199.1"/>
    <property type="molecule type" value="Genomic_DNA"/>
</dbReference>
<keyword evidence="3" id="KW-1185">Reference proteome</keyword>
<protein>
    <submittedName>
        <fullName evidence="2">Uncharacterized protein</fullName>
    </submittedName>
</protein>
<dbReference type="Proteomes" id="UP000468531">
    <property type="component" value="Unassembled WGS sequence"/>
</dbReference>
<evidence type="ECO:0000256" key="1">
    <source>
        <dbReference type="SAM" id="MobiDB-lite"/>
    </source>
</evidence>
<organism evidence="2 3">
    <name type="scientific">Bradyrhizobium uaiense</name>
    <dbReference type="NCBI Taxonomy" id="2594946"/>
    <lineage>
        <taxon>Bacteria</taxon>
        <taxon>Pseudomonadati</taxon>
        <taxon>Pseudomonadota</taxon>
        <taxon>Alphaproteobacteria</taxon>
        <taxon>Hyphomicrobiales</taxon>
        <taxon>Nitrobacteraceae</taxon>
        <taxon>Bradyrhizobium</taxon>
    </lineage>
</organism>
<gene>
    <name evidence="2" type="ORF">FNJ47_31390</name>
</gene>
<proteinExistence type="predicted"/>
<reference evidence="2 3" key="1">
    <citation type="journal article" date="2020" name="Arch. Microbiol.">
        <title>Bradyrhizobium uaiense sp. nov., a new highly efficient cowpea symbiont.</title>
        <authorList>
            <person name="Cabral Michel D."/>
            <person name="Azarias Guimaraes A."/>
            <person name="Martins da Costa E."/>
            <person name="Soares de Carvalho T."/>
            <person name="Balsanelli E."/>
            <person name="Willems A."/>
            <person name="Maltempi de Souza E."/>
            <person name="de Souza Moreira F.M."/>
        </authorList>
    </citation>
    <scope>NUCLEOTIDE SEQUENCE [LARGE SCALE GENOMIC DNA]</scope>
    <source>
        <strain evidence="2 3">UFLA 03-164</strain>
    </source>
</reference>
<name>A0A6P1BPD8_9BRAD</name>